<feature type="active site" description="Charge relay system" evidence="2">
    <location>
        <position position="272"/>
    </location>
</feature>
<dbReference type="Gene3D" id="3.40.50.1820">
    <property type="entry name" value="alpha/beta hydrolase"/>
    <property type="match status" value="1"/>
</dbReference>
<gene>
    <name evidence="4" type="ORF">Pla22_05440</name>
</gene>
<dbReference type="AlphaFoldDB" id="A0A5C5WQ65"/>
<dbReference type="PIRSF" id="PIRSF005211">
    <property type="entry name" value="Ab_hydro_YheT"/>
    <property type="match status" value="1"/>
</dbReference>
<comment type="similarity">
    <text evidence="1">Belongs to the AB hydrolase superfamily. AB hydrolase 4 family.</text>
</comment>
<keyword evidence="4" id="KW-0378">Hydrolase</keyword>
<evidence type="ECO:0000256" key="1">
    <source>
        <dbReference type="ARBA" id="ARBA00010884"/>
    </source>
</evidence>
<dbReference type="GO" id="GO:0047372">
    <property type="term" value="F:monoacylglycerol lipase activity"/>
    <property type="evidence" value="ECO:0007669"/>
    <property type="project" value="TreeGrafter"/>
</dbReference>
<feature type="active site" description="Charge relay system" evidence="2">
    <location>
        <position position="105"/>
    </location>
</feature>
<dbReference type="InterPro" id="IPR022742">
    <property type="entry name" value="Hydrolase_4"/>
</dbReference>
<proteinExistence type="inferred from homology"/>
<evidence type="ECO:0000313" key="5">
    <source>
        <dbReference type="Proteomes" id="UP000316598"/>
    </source>
</evidence>
<organism evidence="4 5">
    <name type="scientific">Rubripirellula amarantea</name>
    <dbReference type="NCBI Taxonomy" id="2527999"/>
    <lineage>
        <taxon>Bacteria</taxon>
        <taxon>Pseudomonadati</taxon>
        <taxon>Planctomycetota</taxon>
        <taxon>Planctomycetia</taxon>
        <taxon>Pirellulales</taxon>
        <taxon>Pirellulaceae</taxon>
        <taxon>Rubripirellula</taxon>
    </lineage>
</organism>
<comment type="caution">
    <text evidence="4">The sequence shown here is derived from an EMBL/GenBank/DDBJ whole genome shotgun (WGS) entry which is preliminary data.</text>
</comment>
<reference evidence="4 5" key="1">
    <citation type="submission" date="2019-02" db="EMBL/GenBank/DDBJ databases">
        <title>Deep-cultivation of Planctomycetes and their phenomic and genomic characterization uncovers novel biology.</title>
        <authorList>
            <person name="Wiegand S."/>
            <person name="Jogler M."/>
            <person name="Boedeker C."/>
            <person name="Pinto D."/>
            <person name="Vollmers J."/>
            <person name="Rivas-Marin E."/>
            <person name="Kohn T."/>
            <person name="Peeters S.H."/>
            <person name="Heuer A."/>
            <person name="Rast P."/>
            <person name="Oberbeckmann S."/>
            <person name="Bunk B."/>
            <person name="Jeske O."/>
            <person name="Meyerdierks A."/>
            <person name="Storesund J.E."/>
            <person name="Kallscheuer N."/>
            <person name="Luecker S."/>
            <person name="Lage O.M."/>
            <person name="Pohl T."/>
            <person name="Merkel B.J."/>
            <person name="Hornburger P."/>
            <person name="Mueller R.-W."/>
            <person name="Bruemmer F."/>
            <person name="Labrenz M."/>
            <person name="Spormann A.M."/>
            <person name="Op Den Camp H."/>
            <person name="Overmann J."/>
            <person name="Amann R."/>
            <person name="Jetten M.S.M."/>
            <person name="Mascher T."/>
            <person name="Medema M.H."/>
            <person name="Devos D.P."/>
            <person name="Kaster A.-K."/>
            <person name="Ovreas L."/>
            <person name="Rohde M."/>
            <person name="Galperin M.Y."/>
            <person name="Jogler C."/>
        </authorList>
    </citation>
    <scope>NUCLEOTIDE SEQUENCE [LARGE SCALE GENOMIC DNA]</scope>
    <source>
        <strain evidence="4 5">Pla22</strain>
    </source>
</reference>
<dbReference type="PANTHER" id="PTHR10794:SF94">
    <property type="entry name" value="ESTERASE YHET-RELATED"/>
    <property type="match status" value="1"/>
</dbReference>
<keyword evidence="5" id="KW-1185">Reference proteome</keyword>
<feature type="active site" description="Charge relay system" evidence="2">
    <location>
        <position position="238"/>
    </location>
</feature>
<dbReference type="EMBL" id="SJPI01000001">
    <property type="protein sequence ID" value="TWT52916.1"/>
    <property type="molecule type" value="Genomic_DNA"/>
</dbReference>
<feature type="domain" description="Serine aminopeptidase S33" evidence="3">
    <location>
        <begin position="27"/>
        <end position="244"/>
    </location>
</feature>
<dbReference type="SUPFAM" id="SSF53474">
    <property type="entry name" value="alpha/beta-Hydrolases"/>
    <property type="match status" value="1"/>
</dbReference>
<accession>A0A5C5WQ65</accession>
<dbReference type="PRINTS" id="PR00111">
    <property type="entry name" value="ABHYDROLASE"/>
</dbReference>
<dbReference type="PANTHER" id="PTHR10794">
    <property type="entry name" value="ABHYDROLASE DOMAIN-CONTAINING PROTEIN"/>
    <property type="match status" value="1"/>
</dbReference>
<dbReference type="InterPro" id="IPR012020">
    <property type="entry name" value="ABHD4"/>
</dbReference>
<dbReference type="InterPro" id="IPR050960">
    <property type="entry name" value="AB_hydrolase_4_sf"/>
</dbReference>
<protein>
    <submittedName>
        <fullName evidence="4">Putative hydrolase</fullName>
    </submittedName>
</protein>
<dbReference type="InterPro" id="IPR029058">
    <property type="entry name" value="AB_hydrolase_fold"/>
</dbReference>
<dbReference type="Proteomes" id="UP000316598">
    <property type="component" value="Unassembled WGS sequence"/>
</dbReference>
<dbReference type="RefSeq" id="WP_165440492.1">
    <property type="nucleotide sequence ID" value="NZ_SJPI01000001.1"/>
</dbReference>
<dbReference type="InterPro" id="IPR000073">
    <property type="entry name" value="AB_hydrolase_1"/>
</dbReference>
<sequence>MLVEVSQGDRIALHIDEPEFANVQTPTVLLVHGLTGCHAAPYMIRFAHYFLSLGYRVCRMDMRGFGAAWAHSQNLSHAGRSDDCLVAMSTLAANTTGDLFAVGVSLGGNQLLRGIGRIGAGLDPQPSWMSRLSGVAAVCPPIDLKRCADNMDRRRMRLYNHYFIRALLRRPPKLVAQRADFQAIMRDRRPKTLRQLDEQFTAPLSGFDDALHYYRESSAIEQIGAIRTPTLIIASKDDPIVPYECFSQDTCALGNIARTDKLNILSPRAGGHVGFIGRDNRSWLESTIEMFFRTYLSFQTGSGSISSATGDP</sequence>
<evidence type="ECO:0000259" key="3">
    <source>
        <dbReference type="Pfam" id="PF12146"/>
    </source>
</evidence>
<evidence type="ECO:0000313" key="4">
    <source>
        <dbReference type="EMBL" id="TWT52916.1"/>
    </source>
</evidence>
<evidence type="ECO:0000256" key="2">
    <source>
        <dbReference type="PIRSR" id="PIRSR005211-1"/>
    </source>
</evidence>
<name>A0A5C5WQ65_9BACT</name>
<dbReference type="GO" id="GO:0034338">
    <property type="term" value="F:short-chain carboxylesterase activity"/>
    <property type="evidence" value="ECO:0007669"/>
    <property type="project" value="TreeGrafter"/>
</dbReference>
<dbReference type="Pfam" id="PF12146">
    <property type="entry name" value="Hydrolase_4"/>
    <property type="match status" value="1"/>
</dbReference>